<reference evidence="2" key="1">
    <citation type="submission" date="2018-02" db="EMBL/GenBank/DDBJ databases">
        <title>Genome sequence of Desulfocucumis palustris strain NAW-5.</title>
        <authorList>
            <person name="Watanabe M."/>
            <person name="Kojima H."/>
            <person name="Fukui M."/>
        </authorList>
    </citation>
    <scope>NUCLEOTIDE SEQUENCE [LARGE SCALE GENOMIC DNA]</scope>
    <source>
        <strain evidence="2">NAW-5</strain>
    </source>
</reference>
<evidence type="ECO:0000313" key="2">
    <source>
        <dbReference type="Proteomes" id="UP000239549"/>
    </source>
</evidence>
<proteinExistence type="predicted"/>
<gene>
    <name evidence="1" type="ORF">DCCM_3813</name>
</gene>
<dbReference type="AlphaFoldDB" id="A0A2L2XG51"/>
<keyword evidence="2" id="KW-1185">Reference proteome</keyword>
<accession>A0A2L2XG51</accession>
<comment type="caution">
    <text evidence="1">The sequence shown here is derived from an EMBL/GenBank/DDBJ whole genome shotgun (WGS) entry which is preliminary data.</text>
</comment>
<dbReference type="EMBL" id="BFAV01000150">
    <property type="protein sequence ID" value="GBF34693.1"/>
    <property type="molecule type" value="Genomic_DNA"/>
</dbReference>
<evidence type="ECO:0000313" key="1">
    <source>
        <dbReference type="EMBL" id="GBF34693.1"/>
    </source>
</evidence>
<name>A0A2L2XG51_9FIRM</name>
<sequence>MNLLLYGIIQIQKLSIIKLKYIYGNQLQELLNKGTETLQQNKAQKWLSDDRNNNALTLKDQEWANNIWFPNTAKVGWKY</sequence>
<protein>
    <submittedName>
        <fullName evidence="1">Uncharacterized protein</fullName>
    </submittedName>
</protein>
<dbReference type="Proteomes" id="UP000239549">
    <property type="component" value="Unassembled WGS sequence"/>
</dbReference>
<organism evidence="1 2">
    <name type="scientific">Desulfocucumis palustris</name>
    <dbReference type="NCBI Taxonomy" id="1898651"/>
    <lineage>
        <taxon>Bacteria</taxon>
        <taxon>Bacillati</taxon>
        <taxon>Bacillota</taxon>
        <taxon>Clostridia</taxon>
        <taxon>Eubacteriales</taxon>
        <taxon>Desulfocucumaceae</taxon>
        <taxon>Desulfocucumis</taxon>
    </lineage>
</organism>